<feature type="region of interest" description="Disordered" evidence="1">
    <location>
        <begin position="310"/>
        <end position="331"/>
    </location>
</feature>
<gene>
    <name evidence="2" type="ORF">DZF91_18780</name>
</gene>
<feature type="compositionally biased region" description="Basic and acidic residues" evidence="1">
    <location>
        <begin position="391"/>
        <end position="408"/>
    </location>
</feature>
<evidence type="ECO:0000313" key="3">
    <source>
        <dbReference type="Proteomes" id="UP000261811"/>
    </source>
</evidence>
<dbReference type="EMBL" id="QURH01000306">
    <property type="protein sequence ID" value="RFU40126.1"/>
    <property type="molecule type" value="Genomic_DNA"/>
</dbReference>
<feature type="compositionally biased region" description="Acidic residues" evidence="1">
    <location>
        <begin position="321"/>
        <end position="331"/>
    </location>
</feature>
<comment type="caution">
    <text evidence="2">The sequence shown here is derived from an EMBL/GenBank/DDBJ whole genome shotgun (WGS) entry which is preliminary data.</text>
</comment>
<feature type="region of interest" description="Disordered" evidence="1">
    <location>
        <begin position="375"/>
        <end position="408"/>
    </location>
</feature>
<keyword evidence="3" id="KW-1185">Reference proteome</keyword>
<protein>
    <submittedName>
        <fullName evidence="2">Uncharacterized protein</fullName>
    </submittedName>
</protein>
<dbReference type="Proteomes" id="UP000261811">
    <property type="component" value="Unassembled WGS sequence"/>
</dbReference>
<reference evidence="2 3" key="1">
    <citation type="submission" date="2018-08" db="EMBL/GenBank/DDBJ databases">
        <title>Actinomadura jelena sp. nov., a novel Actinomycete isolated from soil in Chad.</title>
        <authorList>
            <person name="Shi L."/>
        </authorList>
    </citation>
    <scope>NUCLEOTIDE SEQUENCE [LARGE SCALE GENOMIC DNA]</scope>
    <source>
        <strain evidence="2 3">NEAU-G17</strain>
    </source>
</reference>
<organism evidence="2 3">
    <name type="scientific">Actinomadura logoneensis</name>
    <dbReference type="NCBI Taxonomy" id="2293572"/>
    <lineage>
        <taxon>Bacteria</taxon>
        <taxon>Bacillati</taxon>
        <taxon>Actinomycetota</taxon>
        <taxon>Actinomycetes</taxon>
        <taxon>Streptosporangiales</taxon>
        <taxon>Thermomonosporaceae</taxon>
        <taxon>Actinomadura</taxon>
    </lineage>
</organism>
<evidence type="ECO:0000313" key="2">
    <source>
        <dbReference type="EMBL" id="RFU40126.1"/>
    </source>
</evidence>
<proteinExistence type="predicted"/>
<evidence type="ECO:0000256" key="1">
    <source>
        <dbReference type="SAM" id="MobiDB-lite"/>
    </source>
</evidence>
<dbReference type="AlphaFoldDB" id="A0A372JJX9"/>
<accession>A0A372JJX9</accession>
<name>A0A372JJX9_9ACTN</name>
<sequence>MTTSAMGTRKKVFLHVGAPLLGADAVQDALWHASDRLARGGVGYPLHAPGDMFAATMDLRAMAWGGRRDPAWTGMWEKVASRARGWTGDRVLLSHELLAGATAEQAARAVDSFGDAEVHVVYTARDFARQLPADWSEHIRHQHTVTFDRFVDDLVELGIEAPEPFGPMFWGLHDPVRALRSWGSAVPTGNVHVVTAPHGPDGVPGLWRRFMALTGVRPEWCDLAALPEERPLGRAEAELVRLVNGRLRGALGGAYERLVRRHVAGEVLRARPDARPITVPQRHHAWLRDRSQELVTALAAAGYDLVGDPSDLLPDLPAEGAADEPDPTPDELTDAALTVVEAVLRDLARVDERRQIGDLSVELAKVRDQLAELTALTPDRPSPLRRAALRMAREREREQREREQRAGD</sequence>